<gene>
    <name evidence="3" type="ORF">HannXRQ_Chr06g0180931</name>
    <name evidence="2" type="ORF">HanXRQr2_Chr03g0134231</name>
</gene>
<reference evidence="2" key="3">
    <citation type="submission" date="2020-06" db="EMBL/GenBank/DDBJ databases">
        <title>Helianthus annuus Genome sequencing and assembly Release 2.</title>
        <authorList>
            <person name="Gouzy J."/>
            <person name="Langlade N."/>
            <person name="Munos S."/>
        </authorList>
    </citation>
    <scope>NUCLEOTIDE SEQUENCE</scope>
    <source>
        <tissue evidence="2">Leaves</tissue>
    </source>
</reference>
<dbReference type="InParanoid" id="A0A251UIV4"/>
<evidence type="ECO:0000313" key="4">
    <source>
        <dbReference type="Proteomes" id="UP000215914"/>
    </source>
</evidence>
<dbReference type="AlphaFoldDB" id="A0A251UIV4"/>
<reference evidence="2 4" key="1">
    <citation type="journal article" date="2017" name="Nature">
        <title>The sunflower genome provides insights into oil metabolism, flowering and Asterid evolution.</title>
        <authorList>
            <person name="Badouin H."/>
            <person name="Gouzy J."/>
            <person name="Grassa C.J."/>
            <person name="Murat F."/>
            <person name="Staton S.E."/>
            <person name="Cottret L."/>
            <person name="Lelandais-Briere C."/>
            <person name="Owens G.L."/>
            <person name="Carrere S."/>
            <person name="Mayjonade B."/>
            <person name="Legrand L."/>
            <person name="Gill N."/>
            <person name="Kane N.C."/>
            <person name="Bowers J.E."/>
            <person name="Hubner S."/>
            <person name="Bellec A."/>
            <person name="Berard A."/>
            <person name="Berges H."/>
            <person name="Blanchet N."/>
            <person name="Boniface M.C."/>
            <person name="Brunel D."/>
            <person name="Catrice O."/>
            <person name="Chaidir N."/>
            <person name="Claudel C."/>
            <person name="Donnadieu C."/>
            <person name="Faraut T."/>
            <person name="Fievet G."/>
            <person name="Helmstetter N."/>
            <person name="King M."/>
            <person name="Knapp S.J."/>
            <person name="Lai Z."/>
            <person name="Le Paslier M.C."/>
            <person name="Lippi Y."/>
            <person name="Lorenzon L."/>
            <person name="Mandel J.R."/>
            <person name="Marage G."/>
            <person name="Marchand G."/>
            <person name="Marquand E."/>
            <person name="Bret-Mestries E."/>
            <person name="Morien E."/>
            <person name="Nambeesan S."/>
            <person name="Nguyen T."/>
            <person name="Pegot-Espagnet P."/>
            <person name="Pouilly N."/>
            <person name="Raftis F."/>
            <person name="Sallet E."/>
            <person name="Schiex T."/>
            <person name="Thomas J."/>
            <person name="Vandecasteele C."/>
            <person name="Vares D."/>
            <person name="Vear F."/>
            <person name="Vautrin S."/>
            <person name="Crespi M."/>
            <person name="Mangin B."/>
            <person name="Burke J.M."/>
            <person name="Salse J."/>
            <person name="Munos S."/>
            <person name="Vincourt P."/>
            <person name="Rieseberg L.H."/>
            <person name="Langlade N.B."/>
        </authorList>
    </citation>
    <scope>NUCLEOTIDE SEQUENCE [LARGE SCALE GENOMIC DNA]</scope>
    <source>
        <strain evidence="4">cv. SF193</strain>
        <tissue evidence="2">Leaves</tissue>
    </source>
</reference>
<evidence type="ECO:0000256" key="1">
    <source>
        <dbReference type="SAM" id="Coils"/>
    </source>
</evidence>
<name>A0A251UIV4_HELAN</name>
<dbReference type="EMBL" id="MNCJ02000318">
    <property type="protein sequence ID" value="KAF5816430.1"/>
    <property type="molecule type" value="Genomic_DNA"/>
</dbReference>
<feature type="coiled-coil region" evidence="1">
    <location>
        <begin position="63"/>
        <end position="103"/>
    </location>
</feature>
<accession>A0A251UIV4</accession>
<evidence type="ECO:0000313" key="3">
    <source>
        <dbReference type="EMBL" id="OTG23300.1"/>
    </source>
</evidence>
<dbReference type="EMBL" id="CM007895">
    <property type="protein sequence ID" value="OTG23300.1"/>
    <property type="molecule type" value="Genomic_DNA"/>
</dbReference>
<dbReference type="Proteomes" id="UP000215914">
    <property type="component" value="Chromosome 6"/>
</dbReference>
<organism evidence="3 4">
    <name type="scientific">Helianthus annuus</name>
    <name type="common">Common sunflower</name>
    <dbReference type="NCBI Taxonomy" id="4232"/>
    <lineage>
        <taxon>Eukaryota</taxon>
        <taxon>Viridiplantae</taxon>
        <taxon>Streptophyta</taxon>
        <taxon>Embryophyta</taxon>
        <taxon>Tracheophyta</taxon>
        <taxon>Spermatophyta</taxon>
        <taxon>Magnoliopsida</taxon>
        <taxon>eudicotyledons</taxon>
        <taxon>Gunneridae</taxon>
        <taxon>Pentapetalae</taxon>
        <taxon>asterids</taxon>
        <taxon>campanulids</taxon>
        <taxon>Asterales</taxon>
        <taxon>Asteraceae</taxon>
        <taxon>Asteroideae</taxon>
        <taxon>Heliantheae alliance</taxon>
        <taxon>Heliantheae</taxon>
        <taxon>Helianthus</taxon>
    </lineage>
</organism>
<evidence type="ECO:0000313" key="2">
    <source>
        <dbReference type="EMBL" id="KAF5816430.1"/>
    </source>
</evidence>
<proteinExistence type="predicted"/>
<reference evidence="3" key="2">
    <citation type="submission" date="2017-02" db="EMBL/GenBank/DDBJ databases">
        <title>Sunflower complete genome.</title>
        <authorList>
            <person name="Langlade N."/>
            <person name="Munos S."/>
        </authorList>
    </citation>
    <scope>NUCLEOTIDE SEQUENCE [LARGE SCALE GENOMIC DNA]</scope>
    <source>
        <tissue evidence="3">Leaves</tissue>
    </source>
</reference>
<protein>
    <submittedName>
        <fullName evidence="3">Uncharacterized protein</fullName>
    </submittedName>
</protein>
<keyword evidence="1" id="KW-0175">Coiled coil</keyword>
<dbReference type="Gramene" id="mRNA:HanXRQr2_Chr03g0134231">
    <property type="protein sequence ID" value="CDS:HanXRQr2_Chr03g0134231.1"/>
    <property type="gene ID" value="HanXRQr2_Chr03g0134231"/>
</dbReference>
<keyword evidence="4" id="KW-1185">Reference proteome</keyword>
<sequence length="316" mass="36579">MALRGGRCLLDRRFADRGNDRSMFVSRAHGEDRRHVRRTVDRGNDRVDFDPRDLEEIKRLRQRVRDLEEIKRLRRRVRDLEKIKRLRQRVQDLELQREMRKMETESSTVVWDEGGDGEEHPFGRYPPRFYEPIYQEFLSEDKPVFDDDGIEPDEKECSFVREVLREKMDISCGPSMSTVVIGSPEAVGGVETPSMLAKFVEGIIVSQDKVGLKFEKSINFEILYDRNNIFSSNMGYHDCKRYENSMHLLDGSDWDYTKLDGNNYDVGPHHALKGSNIGIIFDTRNVASLSEKNNADVLRGNGVLTDFPSVTPLADE</sequence>